<dbReference type="EMBL" id="CACVAY010000072">
    <property type="protein sequence ID" value="CAA6815714.1"/>
    <property type="molecule type" value="Genomic_DNA"/>
</dbReference>
<feature type="region of interest" description="Disordered" evidence="1">
    <location>
        <begin position="135"/>
        <end position="154"/>
    </location>
</feature>
<protein>
    <recommendedName>
        <fullName evidence="3">Type III secretion protein</fullName>
    </recommendedName>
</protein>
<dbReference type="AlphaFoldDB" id="A0A6S6T9J9"/>
<evidence type="ECO:0000256" key="1">
    <source>
        <dbReference type="SAM" id="MobiDB-lite"/>
    </source>
</evidence>
<accession>A0A6S6T9J9</accession>
<dbReference type="InterPro" id="IPR053716">
    <property type="entry name" value="Flag_assembly_chemotaxis_eff"/>
</dbReference>
<dbReference type="Gene3D" id="1.10.287.1700">
    <property type="match status" value="1"/>
</dbReference>
<proteinExistence type="predicted"/>
<name>A0A6S6T9J9_9GAMM</name>
<sequence length="154" mass="18193">MSLDQLQKIRNQRLERTYIEVQLNSDAEKQAIEAIRQARQDLENFMIRKKETQDHLFDQLNDGSFSIDEMATYNKTLSNIDAEEMRVRENIPLREKELHAAQNRLKESKEKLQSVTKDLEKVKEFITVVDKEKLQEEEKAEESLIDELATLRSQ</sequence>
<gene>
    <name evidence="2" type="ORF">HELGO_WM16443</name>
</gene>
<evidence type="ECO:0000313" key="2">
    <source>
        <dbReference type="EMBL" id="CAA6815714.1"/>
    </source>
</evidence>
<evidence type="ECO:0008006" key="3">
    <source>
        <dbReference type="Google" id="ProtNLM"/>
    </source>
</evidence>
<organism evidence="2">
    <name type="scientific">uncultured Thiotrichaceae bacterium</name>
    <dbReference type="NCBI Taxonomy" id="298394"/>
    <lineage>
        <taxon>Bacteria</taxon>
        <taxon>Pseudomonadati</taxon>
        <taxon>Pseudomonadota</taxon>
        <taxon>Gammaproteobacteria</taxon>
        <taxon>Thiotrichales</taxon>
        <taxon>Thiotrichaceae</taxon>
        <taxon>environmental samples</taxon>
    </lineage>
</organism>
<reference evidence="2" key="1">
    <citation type="submission" date="2020-01" db="EMBL/GenBank/DDBJ databases">
        <authorList>
            <person name="Meier V. D."/>
            <person name="Meier V D."/>
        </authorList>
    </citation>
    <scope>NUCLEOTIDE SEQUENCE</scope>
    <source>
        <strain evidence="2">HLG_WM_MAG_07</strain>
    </source>
</reference>